<protein>
    <recommendedName>
        <fullName evidence="1">Transposase for insertion sequence element IS21-like C-terminal domain-containing protein</fullName>
    </recommendedName>
</protein>
<proteinExistence type="predicted"/>
<keyword evidence="3" id="KW-1185">Reference proteome</keyword>
<accession>A0A3G8ZLS0</accession>
<dbReference type="OrthoDB" id="3204032at2"/>
<dbReference type="Proteomes" id="UP000268084">
    <property type="component" value="Chromosome"/>
</dbReference>
<organism evidence="2 3">
    <name type="scientific">Nakamurella antarctica</name>
    <dbReference type="NCBI Taxonomy" id="1902245"/>
    <lineage>
        <taxon>Bacteria</taxon>
        <taxon>Bacillati</taxon>
        <taxon>Actinomycetota</taxon>
        <taxon>Actinomycetes</taxon>
        <taxon>Nakamurellales</taxon>
        <taxon>Nakamurellaceae</taxon>
        <taxon>Nakamurella</taxon>
    </lineage>
</organism>
<gene>
    <name evidence="2" type="ORF">EH165_06060</name>
</gene>
<dbReference type="RefSeq" id="WP_124798498.1">
    <property type="nucleotide sequence ID" value="NZ_CP034170.1"/>
</dbReference>
<dbReference type="KEGG" id="nak:EH165_06060"/>
<dbReference type="EMBL" id="CP034170">
    <property type="protein sequence ID" value="AZI57775.1"/>
    <property type="molecule type" value="Genomic_DNA"/>
</dbReference>
<dbReference type="Pfam" id="PF22483">
    <property type="entry name" value="Mu-transpos_C_2"/>
    <property type="match status" value="1"/>
</dbReference>
<evidence type="ECO:0000313" key="3">
    <source>
        <dbReference type="Proteomes" id="UP000268084"/>
    </source>
</evidence>
<evidence type="ECO:0000259" key="1">
    <source>
        <dbReference type="Pfam" id="PF22483"/>
    </source>
</evidence>
<sequence>MRVAVKGYSVDPAVIGRFVDVHAGLDRVVVTCVGMEVGSHQRSWDRWQTITDATHVAKAALMREKFGATHRLDEWAARRCGKYRDSAALN</sequence>
<dbReference type="AlphaFoldDB" id="A0A3G8ZLS0"/>
<reference evidence="2 3" key="1">
    <citation type="submission" date="2018-11" db="EMBL/GenBank/DDBJ databases">
        <authorList>
            <person name="Da X."/>
        </authorList>
    </citation>
    <scope>NUCLEOTIDE SEQUENCE [LARGE SCALE GENOMIC DNA]</scope>
    <source>
        <strain evidence="2 3">S14-144</strain>
    </source>
</reference>
<name>A0A3G8ZLS0_9ACTN</name>
<evidence type="ECO:0000313" key="2">
    <source>
        <dbReference type="EMBL" id="AZI57775.1"/>
    </source>
</evidence>
<dbReference type="InterPro" id="IPR054353">
    <property type="entry name" value="IstA-like_C"/>
</dbReference>
<feature type="domain" description="Transposase for insertion sequence element IS21-like C-terminal" evidence="1">
    <location>
        <begin position="6"/>
        <end position="52"/>
    </location>
</feature>
<reference evidence="2 3" key="2">
    <citation type="submission" date="2018-12" db="EMBL/GenBank/DDBJ databases">
        <title>Nakamurella antarcticus sp. nov., isolated from Antarctica South Shetland Islands soil.</title>
        <authorList>
            <person name="Peng F."/>
        </authorList>
    </citation>
    <scope>NUCLEOTIDE SEQUENCE [LARGE SCALE GENOMIC DNA]</scope>
    <source>
        <strain evidence="2 3">S14-144</strain>
    </source>
</reference>